<dbReference type="Proteomes" id="UP000257039">
    <property type="component" value="Unassembled WGS sequence"/>
</dbReference>
<name>A0A4V1IMT7_9GAMM</name>
<reference evidence="2 3" key="1">
    <citation type="submission" date="2017-04" db="EMBL/GenBank/DDBJ databases">
        <title>Draft genome sequence of Zooshikella ganghwensis VG4 isolated from Red Sea sediments.</title>
        <authorList>
            <person name="Rehman Z."/>
            <person name="Alam I."/>
            <person name="Kamau A."/>
            <person name="Bajic V."/>
            <person name="Leiknes T."/>
        </authorList>
    </citation>
    <scope>NUCLEOTIDE SEQUENCE [LARGE SCALE GENOMIC DNA]</scope>
    <source>
        <strain evidence="2 3">VG4</strain>
    </source>
</reference>
<protein>
    <submittedName>
        <fullName evidence="2">Uncharacterized protein</fullName>
    </submittedName>
</protein>
<proteinExistence type="predicted"/>
<sequence>MSNDISASRKYILLPASPTLLKSLQEVTDPDLIESCRRAWEKFTSNEIRTWLGIESKIAELVQKFIYKVEAGDDLYNYFYNFTQSGEFFVNLDNLEIEKSPEFLVNDFQKKVVFQWSSQKICDFLEIKESLVRKHKFIPEKVLLNIHQSPMFRFTDFGKTATPSSITYVIRELWNSHVNKDLYKGCNFFELSIAALTPLIKSKNIFIYDKNILKNLRGKQLLLSQIIYNNLYEGKTPEWPVKGWYDLFHLGDSEVKWAHFKRNNLTRYLPRISDEFAIDLKVIEHKENRNVVSAYIQIDEKESVDKPYRLVELESHSKQDEQQISRKESSQYYNQTAKSVGQFEAEYDTYQAQGNYKSQEKLNEKVSFSENLLSPTIRSNLVKKYSEHFLDYKLPQFTEVNSGKKHSRDMWIRRLKAYLQKGWNWWTTVNEDEWTSDKLKEAVFEKLAQNPHYDEEYDRNLADCLIDDYVRSRGLTTEVSRVLSYVCGSLEVFRAKKVNQLKLNQAYADNTDKHVDELKLKNRSTAEELNDFGWAGKFKFESGTEDA</sequence>
<organism evidence="2 3">
    <name type="scientific">Zooshikella ganghwensis</name>
    <dbReference type="NCBI Taxonomy" id="202772"/>
    <lineage>
        <taxon>Bacteria</taxon>
        <taxon>Pseudomonadati</taxon>
        <taxon>Pseudomonadota</taxon>
        <taxon>Gammaproteobacteria</taxon>
        <taxon>Oceanospirillales</taxon>
        <taxon>Zooshikellaceae</taxon>
        <taxon>Zooshikella</taxon>
    </lineage>
</organism>
<dbReference type="EMBL" id="NDXW01000010">
    <property type="protein sequence ID" value="RDH41371.1"/>
    <property type="molecule type" value="Genomic_DNA"/>
</dbReference>
<evidence type="ECO:0000313" key="3">
    <source>
        <dbReference type="Proteomes" id="UP000257039"/>
    </source>
</evidence>
<dbReference type="EMBL" id="NDXW01000010">
    <property type="protein sequence ID" value="RDH41342.1"/>
    <property type="molecule type" value="Genomic_DNA"/>
</dbReference>
<comment type="caution">
    <text evidence="2">The sequence shown here is derived from an EMBL/GenBank/DDBJ whole genome shotgun (WGS) entry which is preliminary data.</text>
</comment>
<gene>
    <name evidence="1" type="ORF">B9G39_29165</name>
    <name evidence="2" type="ORF">B9G39_29310</name>
</gene>
<evidence type="ECO:0000313" key="1">
    <source>
        <dbReference type="EMBL" id="RDH41342.1"/>
    </source>
</evidence>
<accession>A0A4V1IMT7</accession>
<dbReference type="RefSeq" id="WP_094789969.1">
    <property type="nucleotide sequence ID" value="NZ_NDXW01000010.1"/>
</dbReference>
<evidence type="ECO:0000313" key="2">
    <source>
        <dbReference type="EMBL" id="RDH41371.1"/>
    </source>
</evidence>
<dbReference type="AlphaFoldDB" id="A0A4V1IMT7"/>
<keyword evidence="3" id="KW-1185">Reference proteome</keyword>